<evidence type="ECO:0000313" key="1">
    <source>
        <dbReference type="EMBL" id="EPX82004.1"/>
    </source>
</evidence>
<evidence type="ECO:0008006" key="3">
    <source>
        <dbReference type="Google" id="ProtNLM"/>
    </source>
</evidence>
<name>S9S710_9RHOB</name>
<dbReference type="Proteomes" id="UP000015347">
    <property type="component" value="Unassembled WGS sequence"/>
</dbReference>
<dbReference type="GO" id="GO:0009055">
    <property type="term" value="F:electron transfer activity"/>
    <property type="evidence" value="ECO:0007669"/>
    <property type="project" value="InterPro"/>
</dbReference>
<comment type="caution">
    <text evidence="1">The sequence shown here is derived from an EMBL/GenBank/DDBJ whole genome shotgun (WGS) entry which is preliminary data.</text>
</comment>
<dbReference type="GO" id="GO:0020037">
    <property type="term" value="F:heme binding"/>
    <property type="evidence" value="ECO:0007669"/>
    <property type="project" value="InterPro"/>
</dbReference>
<dbReference type="eggNOG" id="COG2863">
    <property type="taxonomic scope" value="Bacteria"/>
</dbReference>
<accession>S9S710</accession>
<protein>
    <recommendedName>
        <fullName evidence="3">Cytochrome c domain-containing protein</fullName>
    </recommendedName>
</protein>
<dbReference type="GO" id="GO:0046872">
    <property type="term" value="F:metal ion binding"/>
    <property type="evidence" value="ECO:0007669"/>
    <property type="project" value="UniProtKB-KW"/>
</dbReference>
<dbReference type="InterPro" id="IPR036909">
    <property type="entry name" value="Cyt_c-like_dom_sf"/>
</dbReference>
<sequence>MNACASCHGAEAKGDGPLAEFLTVEVSDLTQIAARNDGVFPLIDVIHIIDGRTGGRPHGDPMPVWGQRFKEAMGEAGPYASEIVVRGRILSLAYYIESIQAE</sequence>
<dbReference type="STRING" id="1123237.Salmuc_02369"/>
<dbReference type="HOGENOM" id="CLU_131567_0_0_5"/>
<evidence type="ECO:0000313" key="2">
    <source>
        <dbReference type="Proteomes" id="UP000015347"/>
    </source>
</evidence>
<dbReference type="AlphaFoldDB" id="S9S710"/>
<proteinExistence type="predicted"/>
<organism evidence="1 2">
    <name type="scientific">Salipiger mucosus DSM 16094</name>
    <dbReference type="NCBI Taxonomy" id="1123237"/>
    <lineage>
        <taxon>Bacteria</taxon>
        <taxon>Pseudomonadati</taxon>
        <taxon>Pseudomonadota</taxon>
        <taxon>Alphaproteobacteria</taxon>
        <taxon>Rhodobacterales</taxon>
        <taxon>Roseobacteraceae</taxon>
        <taxon>Salipiger</taxon>
    </lineage>
</organism>
<dbReference type="SUPFAM" id="SSF46626">
    <property type="entry name" value="Cytochrome c"/>
    <property type="match status" value="1"/>
</dbReference>
<dbReference type="Gene3D" id="1.10.760.10">
    <property type="entry name" value="Cytochrome c-like domain"/>
    <property type="match status" value="1"/>
</dbReference>
<gene>
    <name evidence="1" type="ORF">Salmuc_02369</name>
</gene>
<reference evidence="2" key="1">
    <citation type="journal article" date="2014" name="Stand. Genomic Sci.">
        <title>Genome sequence of the exopolysaccharide-producing Salipiger mucosus type strain (DSM 16094(T)), a moderately halophilic member of the Roseobacter clade.</title>
        <authorList>
            <person name="Riedel T."/>
            <person name="Spring S."/>
            <person name="Fiebig A."/>
            <person name="Petersen J."/>
            <person name="Kyrpides N.C."/>
            <person name="Goker M."/>
            <person name="Klenk H.P."/>
        </authorList>
    </citation>
    <scope>NUCLEOTIDE SEQUENCE [LARGE SCALE GENOMIC DNA]</scope>
    <source>
        <strain evidence="2">DSM 16094</strain>
    </source>
</reference>
<keyword evidence="2" id="KW-1185">Reference proteome</keyword>
<dbReference type="EMBL" id="APVH01000027">
    <property type="protein sequence ID" value="EPX82004.1"/>
    <property type="molecule type" value="Genomic_DNA"/>
</dbReference>